<dbReference type="InterPro" id="IPR001650">
    <property type="entry name" value="Helicase_C-like"/>
</dbReference>
<dbReference type="SUPFAM" id="SSF52540">
    <property type="entry name" value="P-loop containing nucleoside triphosphate hydrolases"/>
    <property type="match status" value="2"/>
</dbReference>
<evidence type="ECO:0000313" key="7">
    <source>
        <dbReference type="EMBL" id="MBC9208129.1"/>
    </source>
</evidence>
<evidence type="ECO:0000256" key="1">
    <source>
        <dbReference type="ARBA" id="ARBA00022741"/>
    </source>
</evidence>
<dbReference type="Pfam" id="PF12513">
    <property type="entry name" value="SUV3_C"/>
    <property type="match status" value="1"/>
</dbReference>
<keyword evidence="4" id="KW-0067">ATP-binding</keyword>
<dbReference type="Gene3D" id="1.20.272.40">
    <property type="match status" value="1"/>
</dbReference>
<comment type="caution">
    <text evidence="7">The sequence shown here is derived from an EMBL/GenBank/DDBJ whole genome shotgun (WGS) entry which is preliminary data.</text>
</comment>
<protein>
    <submittedName>
        <fullName evidence="7">RNA helicase</fullName>
    </submittedName>
</protein>
<dbReference type="Gene3D" id="1.20.58.1080">
    <property type="match status" value="1"/>
</dbReference>
<evidence type="ECO:0000256" key="2">
    <source>
        <dbReference type="ARBA" id="ARBA00022801"/>
    </source>
</evidence>
<feature type="region of interest" description="Disordered" evidence="5">
    <location>
        <begin position="674"/>
        <end position="693"/>
    </location>
</feature>
<dbReference type="Gene3D" id="3.40.50.300">
    <property type="entry name" value="P-loop containing nucleotide triphosphate hydrolases"/>
    <property type="match status" value="2"/>
</dbReference>
<dbReference type="CDD" id="cd18805">
    <property type="entry name" value="SF2_C_suv3"/>
    <property type="match status" value="1"/>
</dbReference>
<keyword evidence="2" id="KW-0378">Hydrolase</keyword>
<dbReference type="SMART" id="SM00490">
    <property type="entry name" value="HELICc"/>
    <property type="match status" value="1"/>
</dbReference>
<proteinExistence type="predicted"/>
<evidence type="ECO:0000313" key="8">
    <source>
        <dbReference type="Proteomes" id="UP000626026"/>
    </source>
</evidence>
<keyword evidence="1" id="KW-0547">Nucleotide-binding</keyword>
<evidence type="ECO:0000256" key="3">
    <source>
        <dbReference type="ARBA" id="ARBA00022806"/>
    </source>
</evidence>
<accession>A0ABR7RNE7</accession>
<evidence type="ECO:0000259" key="6">
    <source>
        <dbReference type="PROSITE" id="PS51194"/>
    </source>
</evidence>
<dbReference type="InterPro" id="IPR022192">
    <property type="entry name" value="SUV3_C"/>
</dbReference>
<dbReference type="InterPro" id="IPR050699">
    <property type="entry name" value="RNA-DNA_Helicase"/>
</dbReference>
<organism evidence="7 8">
    <name type="scientific">Teichococcus aerophilus</name>
    <dbReference type="NCBI Taxonomy" id="1224513"/>
    <lineage>
        <taxon>Bacteria</taxon>
        <taxon>Pseudomonadati</taxon>
        <taxon>Pseudomonadota</taxon>
        <taxon>Alphaproteobacteria</taxon>
        <taxon>Acetobacterales</taxon>
        <taxon>Roseomonadaceae</taxon>
        <taxon>Roseomonas</taxon>
    </lineage>
</organism>
<name>A0ABR7RNE7_9PROT</name>
<dbReference type="InterPro" id="IPR027417">
    <property type="entry name" value="P-loop_NTPase"/>
</dbReference>
<sequence length="749" mass="81839">MPQLVRLVSRRMPADRDVVADALCQVRRKAWTGRLMDLANRFGESWVRRADADAAAGHMTDPDADDEALRDSLRQVVGSRMRGAGATPEAALEAMAAELLDATGHALPADRHATLAQQVAQAHGLDQGATAAFVSAAIRAEDRRRGELRAAEQASRARKREEVARLRAWEKSLVGIEGIPALLGCTPREALRWAGAGLLPVARKQRERGGRERWEFDPAEILPLKRESAEWRRAEVESADRKESRREAPSIRVGNAAVARVAALDRYAAHFATARALKRRITLVTGPTNSGKSHTALDRLATAETGFALAPLRLLAHEFRDALASRGVLASLATGEERIHVPGSRHLAATVEMCPLHNPVDVAIIDEAQLLHDRDRGAAWTAAIMGVPARDVFVLGAPECIPMVERIATLCGDDVEKISLERKGPLRAATNPVGLGDLRPGDALIAFSRRDVLDMRAELVRRGRRVAVIYGALSPEVRRAEAARFRNGEADIVVATDAIGMGLNLPIRRVIFTTLKKFDGEGRRDLNAQEIKQIGGRAGRYGKFEEGVVAVLAGAGSPDFVRHMLNAPPAPPVELRPQVQPDADIIQAVAAEIGSDSLFGVLARIKRAVLRLDDPNYRLADMTQAQAIASAIDGVGIPLMDRWTYAMCPVDERDNGITRLARWAVDHAAGRPIVPPSAGRLPAPEQASGEELQRGEKVHKRLVAWRWLALRFPQAYPDLDRAEAETARLDRWIEDVLRQQRRGRTALAS</sequence>
<dbReference type="InterPro" id="IPR055206">
    <property type="entry name" value="DEXQc_SUV3"/>
</dbReference>
<gene>
    <name evidence="7" type="ORF">IBL26_14895</name>
</gene>
<dbReference type="Pfam" id="PF00271">
    <property type="entry name" value="Helicase_C"/>
    <property type="match status" value="1"/>
</dbReference>
<dbReference type="EMBL" id="JACTVA010000027">
    <property type="protein sequence ID" value="MBC9208129.1"/>
    <property type="molecule type" value="Genomic_DNA"/>
</dbReference>
<dbReference type="PROSITE" id="PS51194">
    <property type="entry name" value="HELICASE_CTER"/>
    <property type="match status" value="1"/>
</dbReference>
<keyword evidence="8" id="KW-1185">Reference proteome</keyword>
<keyword evidence="3 7" id="KW-0347">Helicase</keyword>
<dbReference type="PANTHER" id="PTHR12131">
    <property type="entry name" value="ATP-DEPENDENT RNA AND DNA HELICASE"/>
    <property type="match status" value="1"/>
</dbReference>
<evidence type="ECO:0000256" key="5">
    <source>
        <dbReference type="SAM" id="MobiDB-lite"/>
    </source>
</evidence>
<dbReference type="Pfam" id="PF22527">
    <property type="entry name" value="DEXQc_Suv3"/>
    <property type="match status" value="1"/>
</dbReference>
<feature type="domain" description="Helicase C-terminal" evidence="6">
    <location>
        <begin position="414"/>
        <end position="613"/>
    </location>
</feature>
<dbReference type="InterPro" id="IPR041082">
    <property type="entry name" value="Suv3_C_1"/>
</dbReference>
<dbReference type="PANTHER" id="PTHR12131:SF1">
    <property type="entry name" value="ATP-DEPENDENT RNA HELICASE SUPV3L1, MITOCHONDRIAL-RELATED"/>
    <property type="match status" value="1"/>
</dbReference>
<reference evidence="7 8" key="1">
    <citation type="journal article" date="2013" name="Int. J. Syst. Evol. Microbiol.">
        <title>Roseomonas aerophila sp. nov., isolated from air.</title>
        <authorList>
            <person name="Kim S.J."/>
            <person name="Weon H.Y."/>
            <person name="Ahn J.H."/>
            <person name="Hong S.B."/>
            <person name="Seok S.J."/>
            <person name="Whang K.S."/>
            <person name="Kwon S.W."/>
        </authorList>
    </citation>
    <scope>NUCLEOTIDE SEQUENCE [LARGE SCALE GENOMIC DNA]</scope>
    <source>
        <strain evidence="7 8">NBRC 108923</strain>
    </source>
</reference>
<dbReference type="Proteomes" id="UP000626026">
    <property type="component" value="Unassembled WGS sequence"/>
</dbReference>
<evidence type="ECO:0000256" key="4">
    <source>
        <dbReference type="ARBA" id="ARBA00022840"/>
    </source>
</evidence>
<dbReference type="GO" id="GO:0004386">
    <property type="term" value="F:helicase activity"/>
    <property type="evidence" value="ECO:0007669"/>
    <property type="project" value="UniProtKB-KW"/>
</dbReference>
<dbReference type="Pfam" id="PF18147">
    <property type="entry name" value="Suv3_C_1"/>
    <property type="match status" value="1"/>
</dbReference>